<evidence type="ECO:0000259" key="3">
    <source>
        <dbReference type="Pfam" id="PF13505"/>
    </source>
</evidence>
<proteinExistence type="predicted"/>
<dbReference type="InterPro" id="IPR027385">
    <property type="entry name" value="Beta-barrel_OMP"/>
</dbReference>
<feature type="chain" id="PRO_5012034523" description="Outer membrane protein beta-barrel domain-containing protein" evidence="2">
    <location>
        <begin position="22"/>
        <end position="320"/>
    </location>
</feature>
<dbReference type="Gene3D" id="2.40.160.60">
    <property type="entry name" value="Outer membrane protein transport protein (OMPP1/FadL/TodX)"/>
    <property type="match status" value="1"/>
</dbReference>
<dbReference type="Proteomes" id="UP000192907">
    <property type="component" value="Unassembled WGS sequence"/>
</dbReference>
<sequence>MKTQMISLALLGALTSTMVTAAPSSQNEFGVDQVSPAQRYGRSTGSAGQVSITQSESTITDKASKKSVELDVQQTSVEAVGQYNLPYRIFAGLKVGLESQSTDTTTKRLTSNNSFRILKSDARADGYNLNPFVGVNITPNITAAYELGYHKASDDDDSYDYMQQKVGVSYHKDIYELGAVYQSQVKQTEANIASSVTLHGQAMVTDQLAVGGLIKRSLENRLDDSRNDTHYVKLTSQYALNDKWDLEGAVGFQPSSASDKDQVDVATAQSFDTQLGAYYQVQKNLQLGSAVKYGTFKDETDANEVDAKALAFSVKANYLF</sequence>
<feature type="domain" description="Outer membrane protein beta-barrel" evidence="3">
    <location>
        <begin position="48"/>
        <end position="171"/>
    </location>
</feature>
<accession>A0A1Y6B7Z4</accession>
<dbReference type="STRING" id="1513793.SAMN06296036_10229"/>
<evidence type="ECO:0000313" key="4">
    <source>
        <dbReference type="EMBL" id="SME93412.1"/>
    </source>
</evidence>
<dbReference type="RefSeq" id="WP_132315689.1">
    <property type="nucleotide sequence ID" value="NZ_FWZT01000002.1"/>
</dbReference>
<evidence type="ECO:0000313" key="5">
    <source>
        <dbReference type="Proteomes" id="UP000192907"/>
    </source>
</evidence>
<reference evidence="5" key="1">
    <citation type="submission" date="2017-04" db="EMBL/GenBank/DDBJ databases">
        <authorList>
            <person name="Varghese N."/>
            <person name="Submissions S."/>
        </authorList>
    </citation>
    <scope>NUCLEOTIDE SEQUENCE [LARGE SCALE GENOMIC DNA]</scope>
    <source>
        <strain evidence="5">RKEM611</strain>
    </source>
</reference>
<gene>
    <name evidence="4" type="ORF">SAMN06296036_10229</name>
</gene>
<evidence type="ECO:0000256" key="2">
    <source>
        <dbReference type="SAM" id="SignalP"/>
    </source>
</evidence>
<organism evidence="4 5">
    <name type="scientific">Pseudobacteriovorax antillogorgiicola</name>
    <dbReference type="NCBI Taxonomy" id="1513793"/>
    <lineage>
        <taxon>Bacteria</taxon>
        <taxon>Pseudomonadati</taxon>
        <taxon>Bdellovibrionota</taxon>
        <taxon>Oligoflexia</taxon>
        <taxon>Oligoflexales</taxon>
        <taxon>Pseudobacteriovoracaceae</taxon>
        <taxon>Pseudobacteriovorax</taxon>
    </lineage>
</organism>
<feature type="signal peptide" evidence="2">
    <location>
        <begin position="1"/>
        <end position="21"/>
    </location>
</feature>
<dbReference type="SUPFAM" id="SSF56935">
    <property type="entry name" value="Porins"/>
    <property type="match status" value="1"/>
</dbReference>
<dbReference type="EMBL" id="FWZT01000002">
    <property type="protein sequence ID" value="SME93412.1"/>
    <property type="molecule type" value="Genomic_DNA"/>
</dbReference>
<name>A0A1Y6B7Z4_9BACT</name>
<dbReference type="AlphaFoldDB" id="A0A1Y6B7Z4"/>
<keyword evidence="1 2" id="KW-0732">Signal</keyword>
<dbReference type="Pfam" id="PF13505">
    <property type="entry name" value="OMP_b-brl"/>
    <property type="match status" value="1"/>
</dbReference>
<evidence type="ECO:0000256" key="1">
    <source>
        <dbReference type="ARBA" id="ARBA00022729"/>
    </source>
</evidence>
<protein>
    <recommendedName>
        <fullName evidence="3">Outer membrane protein beta-barrel domain-containing protein</fullName>
    </recommendedName>
</protein>
<keyword evidence="5" id="KW-1185">Reference proteome</keyword>